<dbReference type="PROSITE" id="PS00211">
    <property type="entry name" value="ABC_TRANSPORTER_1"/>
    <property type="match status" value="1"/>
</dbReference>
<dbReference type="PROSITE" id="PS50893">
    <property type="entry name" value="ABC_TRANSPORTER_2"/>
    <property type="match status" value="1"/>
</dbReference>
<dbReference type="GO" id="GO:0055085">
    <property type="term" value="P:transmembrane transport"/>
    <property type="evidence" value="ECO:0007669"/>
    <property type="project" value="UniProtKB-ARBA"/>
</dbReference>
<dbReference type="PANTHER" id="PTHR43776:SF7">
    <property type="entry name" value="D,D-DIPEPTIDE TRANSPORT ATP-BINDING PROTEIN DDPF-RELATED"/>
    <property type="match status" value="1"/>
</dbReference>
<dbReference type="InterPro" id="IPR017871">
    <property type="entry name" value="ABC_transporter-like_CS"/>
</dbReference>
<evidence type="ECO:0000313" key="6">
    <source>
        <dbReference type="EMBL" id="RNL86615.1"/>
    </source>
</evidence>
<dbReference type="GO" id="GO:0015833">
    <property type="term" value="P:peptide transport"/>
    <property type="evidence" value="ECO:0007669"/>
    <property type="project" value="InterPro"/>
</dbReference>
<dbReference type="InterPro" id="IPR050319">
    <property type="entry name" value="ABC_transp_ATP-bind"/>
</dbReference>
<dbReference type="InterPro" id="IPR003439">
    <property type="entry name" value="ABC_transporter-like_ATP-bd"/>
</dbReference>
<evidence type="ECO:0000256" key="1">
    <source>
        <dbReference type="ARBA" id="ARBA00005417"/>
    </source>
</evidence>
<keyword evidence="7" id="KW-1185">Reference proteome</keyword>
<organism evidence="6 7">
    <name type="scientific">Halostreptopolyspora alba</name>
    <dbReference type="NCBI Taxonomy" id="2487137"/>
    <lineage>
        <taxon>Bacteria</taxon>
        <taxon>Bacillati</taxon>
        <taxon>Actinomycetota</taxon>
        <taxon>Actinomycetes</taxon>
        <taxon>Streptosporangiales</taxon>
        <taxon>Nocardiopsidaceae</taxon>
        <taxon>Halostreptopolyspora</taxon>
    </lineage>
</organism>
<dbReference type="Proteomes" id="UP000269198">
    <property type="component" value="Unassembled WGS sequence"/>
</dbReference>
<dbReference type="GO" id="GO:0005524">
    <property type="term" value="F:ATP binding"/>
    <property type="evidence" value="ECO:0007669"/>
    <property type="project" value="UniProtKB-KW"/>
</dbReference>
<name>A0A3N0EFI2_9ACTN</name>
<dbReference type="SUPFAM" id="SSF52540">
    <property type="entry name" value="P-loop containing nucleoside triphosphate hydrolases"/>
    <property type="match status" value="1"/>
</dbReference>
<protein>
    <submittedName>
        <fullName evidence="6">ABC transporter ATP-binding protein</fullName>
    </submittedName>
</protein>
<keyword evidence="3" id="KW-0547">Nucleotide-binding</keyword>
<dbReference type="Gene3D" id="3.40.50.300">
    <property type="entry name" value="P-loop containing nucleotide triphosphate hydrolases"/>
    <property type="match status" value="1"/>
</dbReference>
<gene>
    <name evidence="6" type="ORF">EFW17_05370</name>
</gene>
<proteinExistence type="inferred from homology"/>
<dbReference type="NCBIfam" id="TIGR01727">
    <property type="entry name" value="oligo_HPY"/>
    <property type="match status" value="1"/>
</dbReference>
<dbReference type="InterPro" id="IPR003593">
    <property type="entry name" value="AAA+_ATPase"/>
</dbReference>
<dbReference type="EMBL" id="RJMB01000003">
    <property type="protein sequence ID" value="RNL86615.1"/>
    <property type="molecule type" value="Genomic_DNA"/>
</dbReference>
<evidence type="ECO:0000256" key="2">
    <source>
        <dbReference type="ARBA" id="ARBA00022448"/>
    </source>
</evidence>
<evidence type="ECO:0000313" key="7">
    <source>
        <dbReference type="Proteomes" id="UP000269198"/>
    </source>
</evidence>
<dbReference type="InterPro" id="IPR013563">
    <property type="entry name" value="Oligopep_ABC_C"/>
</dbReference>
<comment type="caution">
    <text evidence="6">The sequence shown here is derived from an EMBL/GenBank/DDBJ whole genome shotgun (WGS) entry which is preliminary data.</text>
</comment>
<keyword evidence="4 6" id="KW-0067">ATP-binding</keyword>
<dbReference type="OrthoDB" id="8036461at2"/>
<keyword evidence="2" id="KW-0813">Transport</keyword>
<evidence type="ECO:0000256" key="4">
    <source>
        <dbReference type="ARBA" id="ARBA00022840"/>
    </source>
</evidence>
<reference evidence="6 7" key="1">
    <citation type="submission" date="2018-11" db="EMBL/GenBank/DDBJ databases">
        <title>The genome draft of YIM 96095.</title>
        <authorList>
            <person name="Tang S.-K."/>
            <person name="Chunyu W.-X."/>
            <person name="Feng Y.-Z."/>
        </authorList>
    </citation>
    <scope>NUCLEOTIDE SEQUENCE [LARGE SCALE GENOMIC DNA]</scope>
    <source>
        <strain evidence="6 7">YIM 96095</strain>
    </source>
</reference>
<dbReference type="SMART" id="SM00382">
    <property type="entry name" value="AAA"/>
    <property type="match status" value="1"/>
</dbReference>
<sequence>MTAESAPPLIQHNDDGPAALEVSDLTVRFGSRRDALRAVDGVSFTLRRGSTLGVIGESGSGKSTLVKAIAGLLPVAEGQVRIAGNSGPPQPAAPSVGRAGQVQMIFQDAMLALNPGRAVWQSVVEPLVPQRLFVPRRFRDRAVELLARVGLTPDFADRLPSQMSGGQRQRVTIARAIAGRSPLVMCDEPVAALDISLQAEVLQLLDDLRRDLGLSYVFISHDMSSISRIAHDVGVMYLGQLVEVGPAREVLQTPRHPYTQALIRSIPRITLEKREPETQLLEGEIPDARRPPSGCRFRTRCPFAQEICAREEPRPELVEEPGRDTGSAHHTACHFWREIRDGTAAPRAH</sequence>
<dbReference type="GO" id="GO:0016887">
    <property type="term" value="F:ATP hydrolysis activity"/>
    <property type="evidence" value="ECO:0007669"/>
    <property type="project" value="InterPro"/>
</dbReference>
<evidence type="ECO:0000259" key="5">
    <source>
        <dbReference type="PROSITE" id="PS50893"/>
    </source>
</evidence>
<dbReference type="RefSeq" id="WP_123200140.1">
    <property type="nucleotide sequence ID" value="NZ_RJMB01000003.1"/>
</dbReference>
<feature type="domain" description="ABC transporter" evidence="5">
    <location>
        <begin position="20"/>
        <end position="263"/>
    </location>
</feature>
<accession>A0A3N0EFI2</accession>
<dbReference type="AlphaFoldDB" id="A0A3N0EFI2"/>
<dbReference type="Pfam" id="PF08352">
    <property type="entry name" value="oligo_HPY"/>
    <property type="match status" value="1"/>
</dbReference>
<evidence type="ECO:0000256" key="3">
    <source>
        <dbReference type="ARBA" id="ARBA00022741"/>
    </source>
</evidence>
<comment type="similarity">
    <text evidence="1">Belongs to the ABC transporter superfamily.</text>
</comment>
<dbReference type="PANTHER" id="PTHR43776">
    <property type="entry name" value="TRANSPORT ATP-BINDING PROTEIN"/>
    <property type="match status" value="1"/>
</dbReference>
<dbReference type="CDD" id="cd03257">
    <property type="entry name" value="ABC_NikE_OppD_transporters"/>
    <property type="match status" value="1"/>
</dbReference>
<dbReference type="InterPro" id="IPR027417">
    <property type="entry name" value="P-loop_NTPase"/>
</dbReference>
<dbReference type="Pfam" id="PF00005">
    <property type="entry name" value="ABC_tran"/>
    <property type="match status" value="1"/>
</dbReference>